<gene>
    <name evidence="9" type="ORF">SAMN04488134_10871</name>
</gene>
<dbReference type="Pfam" id="PF00196">
    <property type="entry name" value="GerE"/>
    <property type="match status" value="1"/>
</dbReference>
<dbReference type="PROSITE" id="PS50043">
    <property type="entry name" value="HTH_LUXR_2"/>
    <property type="match status" value="1"/>
</dbReference>
<dbReference type="Pfam" id="PF00072">
    <property type="entry name" value="Response_reg"/>
    <property type="match status" value="1"/>
</dbReference>
<dbReference type="EMBL" id="FODJ01000008">
    <property type="protein sequence ID" value="SEO50227.1"/>
    <property type="molecule type" value="Genomic_DNA"/>
</dbReference>
<dbReference type="STRING" id="872970.SAMN04488134_10871"/>
<dbReference type="InterPro" id="IPR039420">
    <property type="entry name" value="WalR-like"/>
</dbReference>
<dbReference type="OrthoDB" id="118459at2"/>
<dbReference type="PRINTS" id="PR00038">
    <property type="entry name" value="HTHLUXR"/>
</dbReference>
<dbReference type="GO" id="GO:0003677">
    <property type="term" value="F:DNA binding"/>
    <property type="evidence" value="ECO:0007669"/>
    <property type="project" value="UniProtKB-KW"/>
</dbReference>
<feature type="modified residue" description="4-aspartylphosphate" evidence="6">
    <location>
        <position position="53"/>
    </location>
</feature>
<dbReference type="InterPro" id="IPR011006">
    <property type="entry name" value="CheY-like_superfamily"/>
</dbReference>
<dbReference type="PROSITE" id="PS50110">
    <property type="entry name" value="RESPONSE_REGULATORY"/>
    <property type="match status" value="1"/>
</dbReference>
<keyword evidence="2" id="KW-0902">Two-component regulatory system</keyword>
<dbReference type="InterPro" id="IPR001789">
    <property type="entry name" value="Sig_transdc_resp-reg_receiver"/>
</dbReference>
<keyword evidence="10" id="KW-1185">Reference proteome</keyword>
<dbReference type="Gene3D" id="1.10.10.10">
    <property type="entry name" value="Winged helix-like DNA-binding domain superfamily/Winged helix DNA-binding domain"/>
    <property type="match status" value="1"/>
</dbReference>
<feature type="domain" description="HTH luxR-type" evidence="7">
    <location>
        <begin position="142"/>
        <end position="207"/>
    </location>
</feature>
<dbReference type="InterPro" id="IPR036388">
    <property type="entry name" value="WH-like_DNA-bd_sf"/>
</dbReference>
<evidence type="ECO:0000256" key="1">
    <source>
        <dbReference type="ARBA" id="ARBA00022553"/>
    </source>
</evidence>
<dbReference type="InterPro" id="IPR000792">
    <property type="entry name" value="Tscrpt_reg_LuxR_C"/>
</dbReference>
<dbReference type="InterPro" id="IPR058245">
    <property type="entry name" value="NreC/VraR/RcsB-like_REC"/>
</dbReference>
<dbReference type="AlphaFoldDB" id="A0A1H8Q8J5"/>
<keyword evidence="1 6" id="KW-0597">Phosphoprotein</keyword>
<organism evidence="9 10">
    <name type="scientific">Amphibacillus marinus</name>
    <dbReference type="NCBI Taxonomy" id="872970"/>
    <lineage>
        <taxon>Bacteria</taxon>
        <taxon>Bacillati</taxon>
        <taxon>Bacillota</taxon>
        <taxon>Bacilli</taxon>
        <taxon>Bacillales</taxon>
        <taxon>Bacillaceae</taxon>
        <taxon>Amphibacillus</taxon>
    </lineage>
</organism>
<name>A0A1H8Q8J5_9BACI</name>
<dbReference type="GO" id="GO:0000160">
    <property type="term" value="P:phosphorelay signal transduction system"/>
    <property type="evidence" value="ECO:0007669"/>
    <property type="project" value="UniProtKB-KW"/>
</dbReference>
<reference evidence="9 10" key="1">
    <citation type="submission" date="2016-10" db="EMBL/GenBank/DDBJ databases">
        <authorList>
            <person name="de Groot N.N."/>
        </authorList>
    </citation>
    <scope>NUCLEOTIDE SEQUENCE [LARGE SCALE GENOMIC DNA]</scope>
    <source>
        <strain evidence="9 10">CGMCC 1.10434</strain>
    </source>
</reference>
<accession>A0A1H8Q8J5</accession>
<protein>
    <submittedName>
        <fullName evidence="9">Two component transcriptional regulator, LuxR family</fullName>
    </submittedName>
</protein>
<dbReference type="SMART" id="SM00421">
    <property type="entry name" value="HTH_LUXR"/>
    <property type="match status" value="1"/>
</dbReference>
<dbReference type="CDD" id="cd17535">
    <property type="entry name" value="REC_NarL-like"/>
    <property type="match status" value="1"/>
</dbReference>
<dbReference type="Gene3D" id="3.40.50.2300">
    <property type="match status" value="1"/>
</dbReference>
<dbReference type="PANTHER" id="PTHR43214">
    <property type="entry name" value="TWO-COMPONENT RESPONSE REGULATOR"/>
    <property type="match status" value="1"/>
</dbReference>
<keyword evidence="3" id="KW-0805">Transcription regulation</keyword>
<evidence type="ECO:0000256" key="4">
    <source>
        <dbReference type="ARBA" id="ARBA00023125"/>
    </source>
</evidence>
<evidence type="ECO:0000259" key="8">
    <source>
        <dbReference type="PROSITE" id="PS50110"/>
    </source>
</evidence>
<keyword evidence="4" id="KW-0238">DNA-binding</keyword>
<sequence length="214" mass="24189">MKTILIVDDHKMVGEGTKRLLSDEQNLIVDFVSTGAKALEMLDNKEYDLYIIDLNMPDQNGIELTQAIKEKYANARILIYTGYDTSAYFNRLADIGVIGFLSKSYSNEQFVHAVMCALADLAVIPAKWLYELRRTDHSAQLMNGDHVSLTDMEQEVLILVNKGMSNDDIAEHINVSRRTVERYLTKIFQKMNVSSRAEAIETGKKIGVLPEIIL</sequence>
<dbReference type="SMART" id="SM00448">
    <property type="entry name" value="REC"/>
    <property type="match status" value="1"/>
</dbReference>
<dbReference type="RefSeq" id="WP_091498342.1">
    <property type="nucleotide sequence ID" value="NZ_FODJ01000008.1"/>
</dbReference>
<dbReference type="Proteomes" id="UP000199300">
    <property type="component" value="Unassembled WGS sequence"/>
</dbReference>
<evidence type="ECO:0000313" key="10">
    <source>
        <dbReference type="Proteomes" id="UP000199300"/>
    </source>
</evidence>
<evidence type="ECO:0000259" key="7">
    <source>
        <dbReference type="PROSITE" id="PS50043"/>
    </source>
</evidence>
<dbReference type="PANTHER" id="PTHR43214:SF1">
    <property type="entry name" value="TRANSCRIPTIONAL REGULATORY PROTEIN COMA"/>
    <property type="match status" value="1"/>
</dbReference>
<evidence type="ECO:0000256" key="3">
    <source>
        <dbReference type="ARBA" id="ARBA00023015"/>
    </source>
</evidence>
<proteinExistence type="predicted"/>
<dbReference type="CDD" id="cd06170">
    <property type="entry name" value="LuxR_C_like"/>
    <property type="match status" value="1"/>
</dbReference>
<keyword evidence="5" id="KW-0804">Transcription</keyword>
<dbReference type="GO" id="GO:0006355">
    <property type="term" value="P:regulation of DNA-templated transcription"/>
    <property type="evidence" value="ECO:0007669"/>
    <property type="project" value="InterPro"/>
</dbReference>
<evidence type="ECO:0000256" key="2">
    <source>
        <dbReference type="ARBA" id="ARBA00023012"/>
    </source>
</evidence>
<evidence type="ECO:0000313" key="9">
    <source>
        <dbReference type="EMBL" id="SEO50227.1"/>
    </source>
</evidence>
<evidence type="ECO:0000256" key="5">
    <source>
        <dbReference type="ARBA" id="ARBA00023163"/>
    </source>
</evidence>
<dbReference type="SUPFAM" id="SSF52172">
    <property type="entry name" value="CheY-like"/>
    <property type="match status" value="1"/>
</dbReference>
<feature type="domain" description="Response regulatory" evidence="8">
    <location>
        <begin position="3"/>
        <end position="118"/>
    </location>
</feature>
<evidence type="ECO:0000256" key="6">
    <source>
        <dbReference type="PROSITE-ProRule" id="PRU00169"/>
    </source>
</evidence>